<comment type="subcellular location">
    <subcellularLocation>
        <location evidence="11 12">Cell membrane</location>
        <topology evidence="11 12">Multi-pass membrane protein</topology>
    </subcellularLocation>
    <subcellularLocation>
        <location evidence="1">Membrane</location>
        <topology evidence="1">Multi-pass membrane protein</topology>
    </subcellularLocation>
</comment>
<comment type="caution">
    <text evidence="13">The sequence shown here is derived from an EMBL/GenBank/DDBJ whole genome shotgun (WGS) entry which is preliminary data.</text>
</comment>
<dbReference type="PRINTS" id="PR00123">
    <property type="entry name" value="ATPASEA"/>
</dbReference>
<dbReference type="GO" id="GO:0046933">
    <property type="term" value="F:proton-transporting ATP synthase activity, rotational mechanism"/>
    <property type="evidence" value="ECO:0007669"/>
    <property type="project" value="UniProtKB-UniRule"/>
</dbReference>
<dbReference type="PATRIC" id="fig|584657.3.peg.2168"/>
<feature type="transmembrane region" description="Helical" evidence="11">
    <location>
        <begin position="89"/>
        <end position="111"/>
    </location>
</feature>
<evidence type="ECO:0000256" key="11">
    <source>
        <dbReference type="HAMAP-Rule" id="MF_01393"/>
    </source>
</evidence>
<dbReference type="PANTHER" id="PTHR11410:SF0">
    <property type="entry name" value="ATP SYNTHASE SUBUNIT A"/>
    <property type="match status" value="1"/>
</dbReference>
<dbReference type="EMBL" id="AWQS01000076">
    <property type="protein sequence ID" value="EWT05931.1"/>
    <property type="molecule type" value="Genomic_DNA"/>
</dbReference>
<keyword evidence="8 11" id="KW-0406">Ion transport</keyword>
<dbReference type="InterPro" id="IPR035908">
    <property type="entry name" value="F0_ATP_A_sf"/>
</dbReference>
<evidence type="ECO:0000256" key="8">
    <source>
        <dbReference type="ARBA" id="ARBA00023065"/>
    </source>
</evidence>
<feature type="transmembrane region" description="Helical" evidence="11">
    <location>
        <begin position="214"/>
        <end position="232"/>
    </location>
</feature>
<dbReference type="Gene3D" id="1.20.120.220">
    <property type="entry name" value="ATP synthase, F0 complex, subunit A"/>
    <property type="match status" value="1"/>
</dbReference>
<comment type="function">
    <text evidence="11 12">Key component of the proton channel; it plays a direct role in the translocation of protons across the membrane.</text>
</comment>
<protein>
    <recommendedName>
        <fullName evidence="11 12">ATP synthase subunit a</fullName>
    </recommendedName>
    <alternativeName>
        <fullName evidence="11">ATP synthase F0 sector subunit a</fullName>
    </alternativeName>
    <alternativeName>
        <fullName evidence="11">F-ATPase subunit 6</fullName>
    </alternativeName>
</protein>
<comment type="similarity">
    <text evidence="2 11 12">Belongs to the ATPase A chain family.</text>
</comment>
<feature type="transmembrane region" description="Helical" evidence="11">
    <location>
        <begin position="123"/>
        <end position="142"/>
    </location>
</feature>
<dbReference type="GO" id="GO:0005886">
    <property type="term" value="C:plasma membrane"/>
    <property type="evidence" value="ECO:0007669"/>
    <property type="project" value="UniProtKB-SubCell"/>
</dbReference>
<evidence type="ECO:0000256" key="1">
    <source>
        <dbReference type="ARBA" id="ARBA00004141"/>
    </source>
</evidence>
<gene>
    <name evidence="11" type="primary">atpB</name>
    <name evidence="13" type="ORF">N864_00555</name>
</gene>
<sequence>MSIEAAVLPTQYEPPGTADFWIPLIGDGAWAFTRASLLALVSVGLIWWWLHATTKKKALVPSMGQMGTEAVYGFVRNGIAKDLIGSKEFLKFVPLLFSLFVFILVNNLFGVVPPFQNPTMGRIGFPIALTLVVFVVYHWVGIKKHGFVGYWKSLVPAGLPKAMVPAIFFLELITDMFTRPVTLALRLFGNMFAGHIMMILFITGGWYMLNSGGILPIFGGVTWIMTFVMTLFELLVEVLQAYVFTLLAALYIGGAVADEH</sequence>
<dbReference type="NCBIfam" id="TIGR01131">
    <property type="entry name" value="ATP_synt_6_or_A"/>
    <property type="match status" value="1"/>
</dbReference>
<dbReference type="RefSeq" id="WP_034716435.1">
    <property type="nucleotide sequence ID" value="NZ_AWQS01000076.1"/>
</dbReference>
<evidence type="ECO:0000256" key="12">
    <source>
        <dbReference type="RuleBase" id="RU000483"/>
    </source>
</evidence>
<accession>W9GI63</accession>
<keyword evidence="5 11" id="KW-0812">Transmembrane</keyword>
<name>W9GI63_9MICO</name>
<evidence type="ECO:0000256" key="4">
    <source>
        <dbReference type="ARBA" id="ARBA00022547"/>
    </source>
</evidence>
<feature type="transmembrane region" description="Helical" evidence="11">
    <location>
        <begin position="238"/>
        <end position="257"/>
    </location>
</feature>
<dbReference type="PROSITE" id="PS00449">
    <property type="entry name" value="ATPASE_A"/>
    <property type="match status" value="1"/>
</dbReference>
<feature type="transmembrane region" description="Helical" evidence="11">
    <location>
        <begin position="185"/>
        <end position="207"/>
    </location>
</feature>
<dbReference type="OrthoDB" id="9809130at2"/>
<evidence type="ECO:0000256" key="9">
    <source>
        <dbReference type="ARBA" id="ARBA00023136"/>
    </source>
</evidence>
<dbReference type="InterPro" id="IPR045083">
    <property type="entry name" value="ATP_synth_F0_asu_bact/mt"/>
</dbReference>
<organism evidence="13 14">
    <name type="scientific">Intrasporangium chromatireducens Q5-1</name>
    <dbReference type="NCBI Taxonomy" id="584657"/>
    <lineage>
        <taxon>Bacteria</taxon>
        <taxon>Bacillati</taxon>
        <taxon>Actinomycetota</taxon>
        <taxon>Actinomycetes</taxon>
        <taxon>Micrococcales</taxon>
        <taxon>Intrasporangiaceae</taxon>
        <taxon>Intrasporangium</taxon>
    </lineage>
</organism>
<evidence type="ECO:0000256" key="6">
    <source>
        <dbReference type="ARBA" id="ARBA00022781"/>
    </source>
</evidence>
<proteinExistence type="inferred from homology"/>
<keyword evidence="4 11" id="KW-0138">CF(0)</keyword>
<dbReference type="Pfam" id="PF00119">
    <property type="entry name" value="ATP-synt_A"/>
    <property type="match status" value="1"/>
</dbReference>
<keyword evidence="6 11" id="KW-0375">Hydrogen ion transport</keyword>
<feature type="transmembrane region" description="Helical" evidence="11">
    <location>
        <begin position="29"/>
        <end position="50"/>
    </location>
</feature>
<evidence type="ECO:0000313" key="14">
    <source>
        <dbReference type="Proteomes" id="UP000019494"/>
    </source>
</evidence>
<evidence type="ECO:0000313" key="13">
    <source>
        <dbReference type="EMBL" id="EWT05931.1"/>
    </source>
</evidence>
<evidence type="ECO:0000256" key="2">
    <source>
        <dbReference type="ARBA" id="ARBA00006810"/>
    </source>
</evidence>
<dbReference type="SUPFAM" id="SSF81336">
    <property type="entry name" value="F1F0 ATP synthase subunit A"/>
    <property type="match status" value="1"/>
</dbReference>
<evidence type="ECO:0000256" key="7">
    <source>
        <dbReference type="ARBA" id="ARBA00022989"/>
    </source>
</evidence>
<dbReference type="GO" id="GO:0045259">
    <property type="term" value="C:proton-transporting ATP synthase complex"/>
    <property type="evidence" value="ECO:0007669"/>
    <property type="project" value="UniProtKB-KW"/>
</dbReference>
<keyword evidence="9 11" id="KW-0472">Membrane</keyword>
<evidence type="ECO:0000256" key="10">
    <source>
        <dbReference type="ARBA" id="ARBA00023310"/>
    </source>
</evidence>
<keyword evidence="14" id="KW-1185">Reference proteome</keyword>
<evidence type="ECO:0000256" key="3">
    <source>
        <dbReference type="ARBA" id="ARBA00022448"/>
    </source>
</evidence>
<dbReference type="HAMAP" id="MF_01393">
    <property type="entry name" value="ATP_synth_a_bact"/>
    <property type="match status" value="1"/>
</dbReference>
<dbReference type="CDD" id="cd00310">
    <property type="entry name" value="ATP-synt_Fo_a_6"/>
    <property type="match status" value="1"/>
</dbReference>
<keyword evidence="7 11" id="KW-1133">Transmembrane helix</keyword>
<keyword evidence="3 11" id="KW-0813">Transport</keyword>
<dbReference type="AlphaFoldDB" id="W9GI63"/>
<dbReference type="InterPro" id="IPR023011">
    <property type="entry name" value="ATP_synth_F0_asu_AS"/>
</dbReference>
<keyword evidence="11" id="KW-1003">Cell membrane</keyword>
<keyword evidence="10 11" id="KW-0066">ATP synthesis</keyword>
<reference evidence="14" key="1">
    <citation type="submission" date="2013-08" db="EMBL/GenBank/DDBJ databases">
        <title>Intrasporangium oryzae NRRL B-24470.</title>
        <authorList>
            <person name="Liu H."/>
            <person name="Wang G."/>
        </authorList>
    </citation>
    <scope>NUCLEOTIDE SEQUENCE [LARGE SCALE GENOMIC DNA]</scope>
    <source>
        <strain evidence="14">Q5-1</strain>
    </source>
</reference>
<dbReference type="Proteomes" id="UP000019494">
    <property type="component" value="Unassembled WGS sequence"/>
</dbReference>
<dbReference type="InterPro" id="IPR000568">
    <property type="entry name" value="ATP_synth_F0_asu"/>
</dbReference>
<dbReference type="PANTHER" id="PTHR11410">
    <property type="entry name" value="ATP SYNTHASE SUBUNIT A"/>
    <property type="match status" value="1"/>
</dbReference>
<evidence type="ECO:0000256" key="5">
    <source>
        <dbReference type="ARBA" id="ARBA00022692"/>
    </source>
</evidence>